<dbReference type="EC" id="2.1.1.37" evidence="7"/>
<dbReference type="Proteomes" id="UP001211173">
    <property type="component" value="Unassembled WGS sequence"/>
</dbReference>
<dbReference type="RefSeq" id="WP_024723275.1">
    <property type="nucleotide sequence ID" value="NZ_BAABZG010000001.1"/>
</dbReference>
<organism evidence="9 10">
    <name type="scientific">Flavonifractor plautii</name>
    <name type="common">Fusobacterium plautii</name>
    <dbReference type="NCBI Taxonomy" id="292800"/>
    <lineage>
        <taxon>Bacteria</taxon>
        <taxon>Bacillati</taxon>
        <taxon>Bacillota</taxon>
        <taxon>Clostridia</taxon>
        <taxon>Eubacteriales</taxon>
        <taxon>Oscillospiraceae</taxon>
        <taxon>Flavonifractor</taxon>
    </lineage>
</organism>
<proteinExistence type="inferred from homology"/>
<keyword evidence="1 5" id="KW-0489">Methyltransferase</keyword>
<evidence type="ECO:0000256" key="7">
    <source>
        <dbReference type="RuleBase" id="RU000417"/>
    </source>
</evidence>
<comment type="caution">
    <text evidence="9">The sequence shown here is derived from an EMBL/GenBank/DDBJ whole genome shotgun (WGS) entry which is preliminary data.</text>
</comment>
<dbReference type="EMBL" id="JAQLWO010000024">
    <property type="protein sequence ID" value="MDB7907906.1"/>
    <property type="molecule type" value="Genomic_DNA"/>
</dbReference>
<dbReference type="Gene3D" id="3.40.50.150">
    <property type="entry name" value="Vaccinia Virus protein VP39"/>
    <property type="match status" value="1"/>
</dbReference>
<dbReference type="InterPro" id="IPR050750">
    <property type="entry name" value="C5-MTase"/>
</dbReference>
<protein>
    <recommendedName>
        <fullName evidence="7">Cytosine-specific methyltransferase</fullName>
        <ecNumber evidence="7">2.1.1.37</ecNumber>
    </recommendedName>
</protein>
<evidence type="ECO:0000256" key="4">
    <source>
        <dbReference type="ARBA" id="ARBA00022747"/>
    </source>
</evidence>
<gene>
    <name evidence="9" type="primary">dcm</name>
    <name evidence="8" type="ORF">PND83_18135</name>
    <name evidence="9" type="ORF">PNE06_16880</name>
</gene>
<dbReference type="SUPFAM" id="SSF53335">
    <property type="entry name" value="S-adenosyl-L-methionine-dependent methyltransferases"/>
    <property type="match status" value="1"/>
</dbReference>
<dbReference type="GO" id="GO:0032259">
    <property type="term" value="P:methylation"/>
    <property type="evidence" value="ECO:0007669"/>
    <property type="project" value="UniProtKB-KW"/>
</dbReference>
<dbReference type="EMBL" id="JAQLWV010000029">
    <property type="protein sequence ID" value="MDB7934760.1"/>
    <property type="molecule type" value="Genomic_DNA"/>
</dbReference>
<feature type="active site" evidence="5">
    <location>
        <position position="76"/>
    </location>
</feature>
<dbReference type="PANTHER" id="PTHR46098">
    <property type="entry name" value="TRNA (CYTOSINE(38)-C(5))-METHYLTRANSFERASE"/>
    <property type="match status" value="1"/>
</dbReference>
<dbReference type="PANTHER" id="PTHR46098:SF1">
    <property type="entry name" value="TRNA (CYTOSINE(38)-C(5))-METHYLTRANSFERASE"/>
    <property type="match status" value="1"/>
</dbReference>
<dbReference type="PRINTS" id="PR00105">
    <property type="entry name" value="C5METTRFRASE"/>
</dbReference>
<accession>A0AAW6CMZ0</accession>
<sequence>MIYKTIDLCAGIGGIRRGFELTGKFENVLSAEIDEYACKTYEHLFGENPKNDLTSEEFKELVSRTEYDILLAGFPCQTFSRVGQQMGFRDTTKGTIFFDIADIISRTNPRAIFLENVENLVSHNKGETLRRIVTTLEDELGYRIIGVTMDEDGSYVYNTKSFIRNSKNFGLPQNRPRTYIMAFSKKMFGDAVKVLTDDMPFSNHKVISEDLNSIIEPEVDDVYYMSSGYWDTLKKHKMREQAKGHGFGYVIVNAPGIEHPIASTILATGGSGKERNLIFQPKAGIAGKKLPTKKTGLNSEGIRVMTPTEWGRLQGFIGYAFLDENGHETFSFPENTTRTQKYKQFGNSVTIPVIEEMALFMLSCFKKMTKAQANLLLELAWSQDTITRRDVIESLRVSNNRANYLLRKMKNAGFLIPIVTKGRGAKYKAGVTRGTKINIEE</sequence>
<dbReference type="GO" id="GO:0009307">
    <property type="term" value="P:DNA restriction-modification system"/>
    <property type="evidence" value="ECO:0007669"/>
    <property type="project" value="UniProtKB-KW"/>
</dbReference>
<dbReference type="Pfam" id="PF00145">
    <property type="entry name" value="DNA_methylase"/>
    <property type="match status" value="1"/>
</dbReference>
<dbReference type="Gene3D" id="3.90.120.30">
    <property type="match status" value="1"/>
</dbReference>
<evidence type="ECO:0000313" key="8">
    <source>
        <dbReference type="EMBL" id="MDB7907906.1"/>
    </source>
</evidence>
<evidence type="ECO:0000256" key="6">
    <source>
        <dbReference type="RuleBase" id="RU000416"/>
    </source>
</evidence>
<dbReference type="PROSITE" id="PS51679">
    <property type="entry name" value="SAM_MT_C5"/>
    <property type="match status" value="1"/>
</dbReference>
<reference evidence="9" key="1">
    <citation type="submission" date="2023-01" db="EMBL/GenBank/DDBJ databases">
        <title>Human gut microbiome strain richness.</title>
        <authorList>
            <person name="Chen-Liaw A."/>
        </authorList>
    </citation>
    <scope>NUCLEOTIDE SEQUENCE</scope>
    <source>
        <strain evidence="9">1001287st1_F4_1001285I_161205</strain>
        <strain evidence="8">2225st1_A6_2225SCRN_200828</strain>
    </source>
</reference>
<evidence type="ECO:0000313" key="9">
    <source>
        <dbReference type="EMBL" id="MDB7934760.1"/>
    </source>
</evidence>
<dbReference type="Proteomes" id="UP001211006">
    <property type="component" value="Unassembled WGS sequence"/>
</dbReference>
<evidence type="ECO:0000256" key="1">
    <source>
        <dbReference type="ARBA" id="ARBA00022603"/>
    </source>
</evidence>
<keyword evidence="2 5" id="KW-0808">Transferase</keyword>
<dbReference type="AlphaFoldDB" id="A0AAW6CMZ0"/>
<dbReference type="NCBIfam" id="TIGR00675">
    <property type="entry name" value="dcm"/>
    <property type="match status" value="1"/>
</dbReference>
<name>A0AAW6CMZ0_FLAPL</name>
<keyword evidence="4" id="KW-0680">Restriction system</keyword>
<evidence type="ECO:0000256" key="5">
    <source>
        <dbReference type="PROSITE-ProRule" id="PRU01016"/>
    </source>
</evidence>
<keyword evidence="3 5" id="KW-0949">S-adenosyl-L-methionine</keyword>
<comment type="similarity">
    <text evidence="5 6">Belongs to the class I-like SAM-binding methyltransferase superfamily. C5-methyltransferase family.</text>
</comment>
<dbReference type="InterPro" id="IPR029063">
    <property type="entry name" value="SAM-dependent_MTases_sf"/>
</dbReference>
<dbReference type="GO" id="GO:0003886">
    <property type="term" value="F:DNA (cytosine-5-)-methyltransferase activity"/>
    <property type="evidence" value="ECO:0007669"/>
    <property type="project" value="UniProtKB-EC"/>
</dbReference>
<dbReference type="InterPro" id="IPR018117">
    <property type="entry name" value="C5_DNA_meth_AS"/>
</dbReference>
<comment type="catalytic activity">
    <reaction evidence="7">
        <text>a 2'-deoxycytidine in DNA + S-adenosyl-L-methionine = a 5-methyl-2'-deoxycytidine in DNA + S-adenosyl-L-homocysteine + H(+)</text>
        <dbReference type="Rhea" id="RHEA:13681"/>
        <dbReference type="Rhea" id="RHEA-COMP:11369"/>
        <dbReference type="Rhea" id="RHEA-COMP:11370"/>
        <dbReference type="ChEBI" id="CHEBI:15378"/>
        <dbReference type="ChEBI" id="CHEBI:57856"/>
        <dbReference type="ChEBI" id="CHEBI:59789"/>
        <dbReference type="ChEBI" id="CHEBI:85452"/>
        <dbReference type="ChEBI" id="CHEBI:85454"/>
        <dbReference type="EC" id="2.1.1.37"/>
    </reaction>
</comment>
<evidence type="ECO:0000256" key="3">
    <source>
        <dbReference type="ARBA" id="ARBA00022691"/>
    </source>
</evidence>
<dbReference type="InterPro" id="IPR001525">
    <property type="entry name" value="C5_MeTfrase"/>
</dbReference>
<evidence type="ECO:0000313" key="10">
    <source>
        <dbReference type="Proteomes" id="UP001211173"/>
    </source>
</evidence>
<evidence type="ECO:0000256" key="2">
    <source>
        <dbReference type="ARBA" id="ARBA00022679"/>
    </source>
</evidence>
<dbReference type="PROSITE" id="PS00094">
    <property type="entry name" value="C5_MTASE_1"/>
    <property type="match status" value="1"/>
</dbReference>